<dbReference type="InterPro" id="IPR003439">
    <property type="entry name" value="ABC_transporter-like_ATP-bd"/>
</dbReference>
<comment type="similarity">
    <text evidence="1">Belongs to the ABC transporter superfamily.</text>
</comment>
<dbReference type="AlphaFoldDB" id="A0A839AEG7"/>
<dbReference type="InterPro" id="IPR050095">
    <property type="entry name" value="ECF_ABC_transporter_ATP-bd"/>
</dbReference>
<name>A0A839AEG7_9HYPH</name>
<feature type="domain" description="ABC transporter" evidence="5">
    <location>
        <begin position="17"/>
        <end position="243"/>
    </location>
</feature>
<dbReference type="Gene3D" id="3.40.50.300">
    <property type="entry name" value="P-loop containing nucleotide triphosphate hydrolases"/>
    <property type="match status" value="1"/>
</dbReference>
<evidence type="ECO:0000256" key="3">
    <source>
        <dbReference type="ARBA" id="ARBA00022741"/>
    </source>
</evidence>
<dbReference type="Proteomes" id="UP000541109">
    <property type="component" value="Unassembled WGS sequence"/>
</dbReference>
<evidence type="ECO:0000259" key="5">
    <source>
        <dbReference type="PROSITE" id="PS50893"/>
    </source>
</evidence>
<keyword evidence="3" id="KW-0547">Nucleotide-binding</keyword>
<evidence type="ECO:0000256" key="1">
    <source>
        <dbReference type="ARBA" id="ARBA00005417"/>
    </source>
</evidence>
<sequence length="250" mass="27102">MLQKNELEKRPAATAGLLLRSVSLRRGSRQVLQNLSLEMREARIGLVGLNGSGKSSLARLLNGLLRADEGEVLVGGVDAAKEPKLAASRVGFLFQNPDHQIIFPTVGEDIAFGLRQQGAAKEAARATALEILREYRCEGWIDRPVSELSEGQKHLVCLLSVLVMQPDVLVLDEPFSSVDLAVRTHLMAVLGTLPLQVILISHDLDVYDGFDRLIWLDGGGVKADGPPATVLPVYRKFALNKAADLAPQSL</sequence>
<dbReference type="InterPro" id="IPR003593">
    <property type="entry name" value="AAA+_ATPase"/>
</dbReference>
<organism evidence="6 7">
    <name type="scientific">Stappia albiluteola</name>
    <dbReference type="NCBI Taxonomy" id="2758565"/>
    <lineage>
        <taxon>Bacteria</taxon>
        <taxon>Pseudomonadati</taxon>
        <taxon>Pseudomonadota</taxon>
        <taxon>Alphaproteobacteria</taxon>
        <taxon>Hyphomicrobiales</taxon>
        <taxon>Stappiaceae</taxon>
        <taxon>Stappia</taxon>
    </lineage>
</organism>
<reference evidence="6 7" key="1">
    <citation type="submission" date="2020-07" db="EMBL/GenBank/DDBJ databases">
        <title>Stappia sp., F7233, whole genome shotgun sequencing project.</title>
        <authorList>
            <person name="Jiang S."/>
            <person name="Liu Z.W."/>
            <person name="Du Z.J."/>
        </authorList>
    </citation>
    <scope>NUCLEOTIDE SEQUENCE [LARGE SCALE GENOMIC DNA]</scope>
    <source>
        <strain evidence="6 7">F7233</strain>
    </source>
</reference>
<dbReference type="SMART" id="SM00382">
    <property type="entry name" value="AAA"/>
    <property type="match status" value="1"/>
</dbReference>
<dbReference type="EMBL" id="JACFXV010000048">
    <property type="protein sequence ID" value="MBA5777428.1"/>
    <property type="molecule type" value="Genomic_DNA"/>
</dbReference>
<protein>
    <submittedName>
        <fullName evidence="6">ABC transporter ATP-binding protein</fullName>
    </submittedName>
</protein>
<dbReference type="GO" id="GO:0042626">
    <property type="term" value="F:ATPase-coupled transmembrane transporter activity"/>
    <property type="evidence" value="ECO:0007669"/>
    <property type="project" value="TreeGrafter"/>
</dbReference>
<keyword evidence="2" id="KW-0813">Transport</keyword>
<dbReference type="GO" id="GO:0043190">
    <property type="term" value="C:ATP-binding cassette (ABC) transporter complex"/>
    <property type="evidence" value="ECO:0007669"/>
    <property type="project" value="TreeGrafter"/>
</dbReference>
<dbReference type="PANTHER" id="PTHR43553:SF24">
    <property type="entry name" value="ENERGY-COUPLING FACTOR TRANSPORTER ATP-BINDING PROTEIN ECFA1"/>
    <property type="match status" value="1"/>
</dbReference>
<keyword evidence="7" id="KW-1185">Reference proteome</keyword>
<evidence type="ECO:0000256" key="2">
    <source>
        <dbReference type="ARBA" id="ARBA00022448"/>
    </source>
</evidence>
<dbReference type="PANTHER" id="PTHR43553">
    <property type="entry name" value="HEAVY METAL TRANSPORTER"/>
    <property type="match status" value="1"/>
</dbReference>
<gene>
    <name evidence="6" type="ORF">H2509_09835</name>
</gene>
<dbReference type="SUPFAM" id="SSF52540">
    <property type="entry name" value="P-loop containing nucleoside triphosphate hydrolases"/>
    <property type="match status" value="1"/>
</dbReference>
<comment type="caution">
    <text evidence="6">The sequence shown here is derived from an EMBL/GenBank/DDBJ whole genome shotgun (WGS) entry which is preliminary data.</text>
</comment>
<evidence type="ECO:0000313" key="6">
    <source>
        <dbReference type="EMBL" id="MBA5777428.1"/>
    </source>
</evidence>
<dbReference type="CDD" id="cd03225">
    <property type="entry name" value="ABC_cobalt_CbiO_domain1"/>
    <property type="match status" value="1"/>
</dbReference>
<dbReference type="GO" id="GO:0016887">
    <property type="term" value="F:ATP hydrolysis activity"/>
    <property type="evidence" value="ECO:0007669"/>
    <property type="project" value="InterPro"/>
</dbReference>
<dbReference type="Pfam" id="PF00005">
    <property type="entry name" value="ABC_tran"/>
    <property type="match status" value="1"/>
</dbReference>
<keyword evidence="4 6" id="KW-0067">ATP-binding</keyword>
<accession>A0A839AEG7</accession>
<dbReference type="GO" id="GO:0005524">
    <property type="term" value="F:ATP binding"/>
    <property type="evidence" value="ECO:0007669"/>
    <property type="project" value="UniProtKB-KW"/>
</dbReference>
<proteinExistence type="inferred from homology"/>
<evidence type="ECO:0000313" key="7">
    <source>
        <dbReference type="Proteomes" id="UP000541109"/>
    </source>
</evidence>
<dbReference type="PROSITE" id="PS50893">
    <property type="entry name" value="ABC_TRANSPORTER_2"/>
    <property type="match status" value="1"/>
</dbReference>
<dbReference type="RefSeq" id="WP_182164803.1">
    <property type="nucleotide sequence ID" value="NZ_JACFXV010000048.1"/>
</dbReference>
<dbReference type="InterPro" id="IPR027417">
    <property type="entry name" value="P-loop_NTPase"/>
</dbReference>
<evidence type="ECO:0000256" key="4">
    <source>
        <dbReference type="ARBA" id="ARBA00022840"/>
    </source>
</evidence>
<dbReference type="InterPro" id="IPR015856">
    <property type="entry name" value="ABC_transpr_CbiO/EcfA_su"/>
</dbReference>